<dbReference type="InterPro" id="IPR011990">
    <property type="entry name" value="TPR-like_helical_dom_sf"/>
</dbReference>
<dbReference type="Proteomes" id="UP000030111">
    <property type="component" value="Unassembled WGS sequence"/>
</dbReference>
<dbReference type="RefSeq" id="WP_026991235.1">
    <property type="nucleotide sequence ID" value="NZ_AUGP01000028.1"/>
</dbReference>
<evidence type="ECO:0000313" key="2">
    <source>
        <dbReference type="Proteomes" id="UP000030111"/>
    </source>
</evidence>
<name>A0A0A2MKU2_9FLAO</name>
<comment type="caution">
    <text evidence="1">The sequence shown here is derived from an EMBL/GenBank/DDBJ whole genome shotgun (WGS) entry which is preliminary data.</text>
</comment>
<gene>
    <name evidence="1" type="ORF">Q766_14815</name>
</gene>
<dbReference type="EMBL" id="JRLY01000012">
    <property type="protein sequence ID" value="KGO92156.1"/>
    <property type="molecule type" value="Genomic_DNA"/>
</dbReference>
<protein>
    <recommendedName>
        <fullName evidence="3">Lipoprotein</fullName>
    </recommendedName>
</protein>
<dbReference type="Gene3D" id="1.25.40.10">
    <property type="entry name" value="Tetratricopeptide repeat domain"/>
    <property type="match status" value="1"/>
</dbReference>
<organism evidence="1 2">
    <name type="scientific">Flavobacterium subsaxonicum WB 4.1-42 = DSM 21790</name>
    <dbReference type="NCBI Taxonomy" id="1121898"/>
    <lineage>
        <taxon>Bacteria</taxon>
        <taxon>Pseudomonadati</taxon>
        <taxon>Bacteroidota</taxon>
        <taxon>Flavobacteriia</taxon>
        <taxon>Flavobacteriales</taxon>
        <taxon>Flavobacteriaceae</taxon>
        <taxon>Flavobacterium</taxon>
    </lineage>
</organism>
<reference evidence="1 2" key="1">
    <citation type="submission" date="2013-09" db="EMBL/GenBank/DDBJ databases">
        <authorList>
            <person name="Zeng Z."/>
            <person name="Chen C."/>
        </authorList>
    </citation>
    <scope>NUCLEOTIDE SEQUENCE [LARGE SCALE GENOMIC DNA]</scope>
    <source>
        <strain evidence="1 2">WB 4.1-42</strain>
    </source>
</reference>
<dbReference type="AlphaFoldDB" id="A0A0A2MKU2"/>
<keyword evidence="2" id="KW-1185">Reference proteome</keyword>
<proteinExistence type="predicted"/>
<sequence>MKSPIINAVWATALITILGSCSKTETFSLNQSGISQNELKELALTKGDTIAYHQLSIGYMDSPNDPNFYTVASTMAKKHKYHEAYLDSYYTLTDYYHRSNYRNLDDLDISKRKLAISYLILGAENGSKECKKLLGHYYIDGKYIAQNMKEGKRLIQEGELY</sequence>
<evidence type="ECO:0000313" key="1">
    <source>
        <dbReference type="EMBL" id="KGO92156.1"/>
    </source>
</evidence>
<accession>A0A0A2MKU2</accession>
<dbReference type="PROSITE" id="PS51257">
    <property type="entry name" value="PROKAR_LIPOPROTEIN"/>
    <property type="match status" value="1"/>
</dbReference>
<dbReference type="STRING" id="1121898.GCA_000422725_03255"/>
<evidence type="ECO:0008006" key="3">
    <source>
        <dbReference type="Google" id="ProtNLM"/>
    </source>
</evidence>